<dbReference type="InterPro" id="IPR027417">
    <property type="entry name" value="P-loop_NTPase"/>
</dbReference>
<feature type="transmembrane region" description="Helical" evidence="10">
    <location>
        <begin position="200"/>
        <end position="218"/>
    </location>
</feature>
<evidence type="ECO:0000256" key="10">
    <source>
        <dbReference type="SAM" id="Phobius"/>
    </source>
</evidence>
<evidence type="ECO:0000256" key="6">
    <source>
        <dbReference type="ARBA" id="ARBA00022840"/>
    </source>
</evidence>
<dbReference type="InterPro" id="IPR039421">
    <property type="entry name" value="Type_1_exporter"/>
</dbReference>
<dbReference type="InterPro" id="IPR003439">
    <property type="entry name" value="ABC_transporter-like_ATP-bd"/>
</dbReference>
<organism evidence="13">
    <name type="scientific">Dictyoglomus thermophilum</name>
    <dbReference type="NCBI Taxonomy" id="14"/>
    <lineage>
        <taxon>Bacteria</taxon>
        <taxon>Pseudomonadati</taxon>
        <taxon>Dictyoglomota</taxon>
        <taxon>Dictyoglomia</taxon>
        <taxon>Dictyoglomales</taxon>
        <taxon>Dictyoglomaceae</taxon>
        <taxon>Dictyoglomus</taxon>
    </lineage>
</organism>
<dbReference type="SUPFAM" id="SSF52540">
    <property type="entry name" value="P-loop containing nucleoside triphosphate hydrolases"/>
    <property type="match status" value="1"/>
</dbReference>
<dbReference type="InterPro" id="IPR017871">
    <property type="entry name" value="ABC_transporter-like_CS"/>
</dbReference>
<feature type="transmembrane region" description="Helical" evidence="10">
    <location>
        <begin position="97"/>
        <end position="117"/>
    </location>
</feature>
<keyword evidence="5" id="KW-0547">Nucleotide-binding</keyword>
<keyword evidence="3" id="KW-1003">Cell membrane</keyword>
<reference evidence="13" key="1">
    <citation type="journal article" date="2020" name="mSystems">
        <title>Genome- and Community-Level Interaction Insights into Carbon Utilization and Element Cycling Functions of Hydrothermarchaeota in Hydrothermal Sediment.</title>
        <authorList>
            <person name="Zhou Z."/>
            <person name="Liu Y."/>
            <person name="Xu W."/>
            <person name="Pan J."/>
            <person name="Luo Z.H."/>
            <person name="Li M."/>
        </authorList>
    </citation>
    <scope>NUCLEOTIDE SEQUENCE [LARGE SCALE GENOMIC DNA]</scope>
    <source>
        <strain evidence="13">SpSt-70</strain>
    </source>
</reference>
<dbReference type="GO" id="GO:0016887">
    <property type="term" value="F:ATP hydrolysis activity"/>
    <property type="evidence" value="ECO:0007669"/>
    <property type="project" value="InterPro"/>
</dbReference>
<dbReference type="PROSITE" id="PS50929">
    <property type="entry name" value="ABC_TM1F"/>
    <property type="match status" value="1"/>
</dbReference>
<dbReference type="Pfam" id="PF00005">
    <property type="entry name" value="ABC_tran"/>
    <property type="match status" value="1"/>
</dbReference>
<keyword evidence="4 10" id="KW-0812">Transmembrane</keyword>
<dbReference type="GO" id="GO:0005886">
    <property type="term" value="C:plasma membrane"/>
    <property type="evidence" value="ECO:0007669"/>
    <property type="project" value="UniProtKB-SubCell"/>
</dbReference>
<dbReference type="FunFam" id="3.40.50.300:FF:000287">
    <property type="entry name" value="Multidrug ABC transporter ATP-binding protein"/>
    <property type="match status" value="1"/>
</dbReference>
<name>A0A7C3PU44_DICTH</name>
<keyword evidence="6 13" id="KW-0067">ATP-binding</keyword>
<feature type="domain" description="ABC transmembrane type-1" evidence="12">
    <location>
        <begin position="61"/>
        <end position="343"/>
    </location>
</feature>
<dbReference type="SUPFAM" id="SSF90123">
    <property type="entry name" value="ABC transporter transmembrane region"/>
    <property type="match status" value="1"/>
</dbReference>
<dbReference type="CDD" id="cd03254">
    <property type="entry name" value="ABCC_Glucan_exporter_like"/>
    <property type="match status" value="1"/>
</dbReference>
<feature type="domain" description="ABC transporter" evidence="11">
    <location>
        <begin position="377"/>
        <end position="611"/>
    </location>
</feature>
<dbReference type="PANTHER" id="PTHR43394:SF1">
    <property type="entry name" value="ATP-BINDING CASSETTE SUB-FAMILY B MEMBER 10, MITOCHONDRIAL"/>
    <property type="match status" value="1"/>
</dbReference>
<feature type="transmembrane region" description="Helical" evidence="10">
    <location>
        <begin position="290"/>
        <end position="308"/>
    </location>
</feature>
<protein>
    <submittedName>
        <fullName evidence="13">ABC transporter ATP-binding protein</fullName>
    </submittedName>
</protein>
<keyword evidence="8 10" id="KW-0472">Membrane</keyword>
<evidence type="ECO:0000256" key="3">
    <source>
        <dbReference type="ARBA" id="ARBA00022475"/>
    </source>
</evidence>
<evidence type="ECO:0000256" key="8">
    <source>
        <dbReference type="ARBA" id="ARBA00023136"/>
    </source>
</evidence>
<evidence type="ECO:0000313" key="13">
    <source>
        <dbReference type="EMBL" id="HGK24112.1"/>
    </source>
</evidence>
<evidence type="ECO:0000256" key="5">
    <source>
        <dbReference type="ARBA" id="ARBA00022741"/>
    </source>
</evidence>
<dbReference type="EMBL" id="DTDV01000017">
    <property type="protein sequence ID" value="HGK24112.1"/>
    <property type="molecule type" value="Genomic_DNA"/>
</dbReference>
<sequence>MRRDDKTSRGQLPQRAFGPRPFGGPGRGGPHFNFEKVEIKDPWGTLKKLLRYMVLYKWGFIFAFLLVVISSILGIIGPYLIGRAIDLYILPRRFEGFFNFLLLLGGIYLLSSFLAWLQGYIMLKTTQSLVFTLRRDLFNKFHSLPIKFFDLRPYGDLMSRITNDVDNISMVLATSVIQFLSAVVSLTGIIIMMLRISLPMTLVSLLNIPLTIILTNFISKKTRNYFYANQTLLGKLNGIIEEDISGLKIIKIFNREEKEIRKFEEVNNDLTQVGIRAQIFSGSIGPLMNLLNNLGFALIAGVGGFFAYRKMITVGDITVFINYSRQFTRPINELANQYNMIQSAIASAERLFEIMDEEDEKDTVDGAVELQDIKGEVEFKNVWFSYVKEKPVIKNVSFHVKPGEIFALVGPTGAGKTTIASLVARFYDVDEGEILIDGIDIRRIRRRDLRKYLGIVLQDTLLFSTTVRENIRYGRLDATDEEVEEAAKLAHAHDFIIKLPQGYDTVLSEDGGGLSQGQRQLIAIARAILANPRILILDEATSNVDTVTEKYIQKAMLNLMSGRTSFVIAHRLSTVKNADMILVINNGEIIERGTHEELIRKKGFYYHLYMSQFADEVEIK</sequence>
<keyword evidence="2" id="KW-0813">Transport</keyword>
<dbReference type="PROSITE" id="PS00211">
    <property type="entry name" value="ABC_TRANSPORTER_1"/>
    <property type="match status" value="1"/>
</dbReference>
<dbReference type="PROSITE" id="PS50893">
    <property type="entry name" value="ABC_TRANSPORTER_2"/>
    <property type="match status" value="1"/>
</dbReference>
<keyword evidence="7 10" id="KW-1133">Transmembrane helix</keyword>
<comment type="caution">
    <text evidence="13">The sequence shown here is derived from an EMBL/GenBank/DDBJ whole genome shotgun (WGS) entry which is preliminary data.</text>
</comment>
<comment type="subcellular location">
    <subcellularLocation>
        <location evidence="1">Cell membrane</location>
        <topology evidence="1">Multi-pass membrane protein</topology>
    </subcellularLocation>
</comment>
<evidence type="ECO:0000256" key="1">
    <source>
        <dbReference type="ARBA" id="ARBA00004651"/>
    </source>
</evidence>
<evidence type="ECO:0000256" key="7">
    <source>
        <dbReference type="ARBA" id="ARBA00022989"/>
    </source>
</evidence>
<evidence type="ECO:0000259" key="12">
    <source>
        <dbReference type="PROSITE" id="PS50929"/>
    </source>
</evidence>
<feature type="transmembrane region" description="Helical" evidence="10">
    <location>
        <begin position="168"/>
        <end position="194"/>
    </location>
</feature>
<proteinExistence type="predicted"/>
<dbReference type="AlphaFoldDB" id="A0A7C3PU44"/>
<dbReference type="InterPro" id="IPR003593">
    <property type="entry name" value="AAA+_ATPase"/>
</dbReference>
<evidence type="ECO:0000259" key="11">
    <source>
        <dbReference type="PROSITE" id="PS50893"/>
    </source>
</evidence>
<evidence type="ECO:0000256" key="4">
    <source>
        <dbReference type="ARBA" id="ARBA00022692"/>
    </source>
</evidence>
<dbReference type="InterPro" id="IPR011527">
    <property type="entry name" value="ABC1_TM_dom"/>
</dbReference>
<dbReference type="CDD" id="cd18547">
    <property type="entry name" value="ABC_6TM_Tm288_like"/>
    <property type="match status" value="1"/>
</dbReference>
<dbReference type="GO" id="GO:0015421">
    <property type="term" value="F:ABC-type oligopeptide transporter activity"/>
    <property type="evidence" value="ECO:0007669"/>
    <property type="project" value="TreeGrafter"/>
</dbReference>
<gene>
    <name evidence="13" type="ORF">ENU78_06755</name>
</gene>
<dbReference type="InterPro" id="IPR036640">
    <property type="entry name" value="ABC1_TM_sf"/>
</dbReference>
<dbReference type="Pfam" id="PF00664">
    <property type="entry name" value="ABC_membrane"/>
    <property type="match status" value="1"/>
</dbReference>
<accession>A0A7C3PU44</accession>
<evidence type="ECO:0000256" key="2">
    <source>
        <dbReference type="ARBA" id="ARBA00022448"/>
    </source>
</evidence>
<dbReference type="Gene3D" id="1.20.1560.10">
    <property type="entry name" value="ABC transporter type 1, transmembrane domain"/>
    <property type="match status" value="1"/>
</dbReference>
<dbReference type="GO" id="GO:0005524">
    <property type="term" value="F:ATP binding"/>
    <property type="evidence" value="ECO:0007669"/>
    <property type="project" value="UniProtKB-KW"/>
</dbReference>
<dbReference type="PANTHER" id="PTHR43394">
    <property type="entry name" value="ATP-DEPENDENT PERMEASE MDL1, MITOCHONDRIAL"/>
    <property type="match status" value="1"/>
</dbReference>
<dbReference type="SMART" id="SM00382">
    <property type="entry name" value="AAA"/>
    <property type="match status" value="1"/>
</dbReference>
<feature type="transmembrane region" description="Helical" evidence="10">
    <location>
        <begin position="55"/>
        <end position="77"/>
    </location>
</feature>
<dbReference type="Gene3D" id="3.40.50.300">
    <property type="entry name" value="P-loop containing nucleotide triphosphate hydrolases"/>
    <property type="match status" value="1"/>
</dbReference>
<evidence type="ECO:0000256" key="9">
    <source>
        <dbReference type="SAM" id="MobiDB-lite"/>
    </source>
</evidence>
<feature type="region of interest" description="Disordered" evidence="9">
    <location>
        <begin position="1"/>
        <end position="26"/>
    </location>
</feature>
<dbReference type="FunFam" id="1.20.1560.10:FF:000011">
    <property type="entry name" value="Multidrug ABC transporter ATP-binding protein"/>
    <property type="match status" value="1"/>
</dbReference>